<dbReference type="Pfam" id="PF01844">
    <property type="entry name" value="HNH"/>
    <property type="match status" value="1"/>
</dbReference>
<geneLocation type="mitochondrion" evidence="2"/>
<gene>
    <name evidence="2" type="primary">orf145</name>
</gene>
<reference evidence="2" key="1">
    <citation type="submission" date="2022-04" db="EMBL/GenBank/DDBJ databases">
        <title>A new insight into Amicula, a genus of tiny marine littoral diatoms with the description of two new tropical species and the largest mitogenome known for a stramenopile.</title>
        <authorList>
            <person name="Gastineau R."/>
            <person name="Li C."/>
            <person name="Ashworth M.P."/>
            <person name="Witkowski A."/>
            <person name="Turmel M."/>
            <person name="Gorecka E."/>
            <person name="Frankovich T.A."/>
            <person name="Wachnicka A."/>
            <person name="Lobban C.S."/>
            <person name="Theriot E.C."/>
            <person name="Otis C."/>
            <person name="Dabek P."/>
            <person name="Binczewska A."/>
            <person name="Lemieux C."/>
        </authorList>
    </citation>
    <scope>NUCLEOTIDE SEQUENCE</scope>
    <source>
        <strain evidence="2">GU52X-4 cfCalB7</strain>
    </source>
</reference>
<dbReference type="GO" id="GO:0004519">
    <property type="term" value="F:endonuclease activity"/>
    <property type="evidence" value="ECO:0007669"/>
    <property type="project" value="InterPro"/>
</dbReference>
<keyword evidence="2" id="KW-0496">Mitochondrion</keyword>
<dbReference type="InterPro" id="IPR003615">
    <property type="entry name" value="HNH_nuc"/>
</dbReference>
<protein>
    <recommendedName>
        <fullName evidence="1">HNH nuclease domain-containing protein</fullName>
    </recommendedName>
</protein>
<dbReference type="CDD" id="cd00085">
    <property type="entry name" value="HNHc"/>
    <property type="match status" value="1"/>
</dbReference>
<dbReference type="GO" id="GO:0003676">
    <property type="term" value="F:nucleic acid binding"/>
    <property type="evidence" value="ECO:0007669"/>
    <property type="project" value="InterPro"/>
</dbReference>
<sequence>MKSSKNNELITLKSYTDVPVERFVKVKGERSPYDGDMLYWSLRLNNHPLISSNVSKLLKKQKGLCNFCKLLFFPTDIIERDHIIPLLKNGTHKINNMQLLHGHCHKIKTANDRKKNWCKIREAVWEETFTCSFEAGVLKRFSHLL</sequence>
<dbReference type="SMART" id="SM00507">
    <property type="entry name" value="HNHc"/>
    <property type="match status" value="1"/>
</dbReference>
<dbReference type="InterPro" id="IPR002711">
    <property type="entry name" value="HNH"/>
</dbReference>
<dbReference type="AlphaFoldDB" id="A0A9E9C262"/>
<dbReference type="Gene3D" id="1.10.30.50">
    <property type="match status" value="1"/>
</dbReference>
<evidence type="ECO:0000313" key="2">
    <source>
        <dbReference type="EMBL" id="WAK85037.1"/>
    </source>
</evidence>
<dbReference type="GO" id="GO:0008270">
    <property type="term" value="F:zinc ion binding"/>
    <property type="evidence" value="ECO:0007669"/>
    <property type="project" value="InterPro"/>
</dbReference>
<evidence type="ECO:0000259" key="1">
    <source>
        <dbReference type="SMART" id="SM00507"/>
    </source>
</evidence>
<proteinExistence type="predicted"/>
<name>A0A9E9C262_9STRA</name>
<dbReference type="EMBL" id="ON390794">
    <property type="protein sequence ID" value="WAK85037.1"/>
    <property type="molecule type" value="Genomic_DNA"/>
</dbReference>
<organism evidence="2">
    <name type="scientific">Amicula sp. isolate GU52X-4 cfCalB7</name>
    <dbReference type="NCBI Taxonomy" id="3003489"/>
    <lineage>
        <taxon>Eukaryota</taxon>
        <taxon>Sar</taxon>
        <taxon>Stramenopiles</taxon>
        <taxon>Ochrophyta</taxon>
        <taxon>Bacillariophyta</taxon>
        <taxon>Bacillariophyceae</taxon>
        <taxon>Bacillariophycidae</taxon>
        <taxon>Naviculales</taxon>
        <taxon>Naviculaceae</taxon>
        <taxon>Amicula</taxon>
    </lineage>
</organism>
<feature type="domain" description="HNH nuclease" evidence="1">
    <location>
        <begin position="53"/>
        <end position="106"/>
    </location>
</feature>
<accession>A0A9E9C262</accession>